<keyword evidence="1" id="KW-0175">Coiled coil</keyword>
<evidence type="ECO:0000313" key="4">
    <source>
        <dbReference type="RefSeq" id="XP_012944550.1"/>
    </source>
</evidence>
<sequence length="434" mass="47939">MDKAARAVRRSSVKLLSLGGGHADLHVLLSEVKDMRNTAKAFMNAQNTVSQDFLKWAVNEENRAVQDVANQLAELNLLWTEIQREFGEHLKEYRHMFDMILEGEKHVAQSKNNFAACEQREIKARKELKKAFKVLRASSSEIQSLEGRLSQAERAKDLAQIEVADRIRENEAVKLIRLKEGLTKLSQAYSDFARKCAVVFDAQQDIVQQLPDVLDQDLEDMKYTGSGATRYRVQQAKEKVHNFRRGRDVKSALPKYNEPPPPYSVVEDMSPNTSAVNPSPRNMSPRRRLSSALDSSQGSSGLDNSVLPPPPSSSSSLGSPAPAPSSMYPSPPSSSYPLNPGPPLRPPAPVAAPEGPADSITLPVQPTSSDDDIHIPAVPRVASPSPHPHPPPHIHPHILTELQRQDLADLVDFDPNWDHCYEDDLSGAMGGLKM</sequence>
<dbReference type="Gene3D" id="1.20.1270.60">
    <property type="entry name" value="Arfaptin homology (AH) domain/BAR domain"/>
    <property type="match status" value="1"/>
</dbReference>
<organism evidence="3 4">
    <name type="scientific">Aplysia californica</name>
    <name type="common">California sea hare</name>
    <dbReference type="NCBI Taxonomy" id="6500"/>
    <lineage>
        <taxon>Eukaryota</taxon>
        <taxon>Metazoa</taxon>
        <taxon>Spiralia</taxon>
        <taxon>Lophotrochozoa</taxon>
        <taxon>Mollusca</taxon>
        <taxon>Gastropoda</taxon>
        <taxon>Heterobranchia</taxon>
        <taxon>Euthyneura</taxon>
        <taxon>Tectipleura</taxon>
        <taxon>Aplysiida</taxon>
        <taxon>Aplysioidea</taxon>
        <taxon>Aplysiidae</taxon>
        <taxon>Aplysia</taxon>
    </lineage>
</organism>
<dbReference type="RefSeq" id="XP_012944550.1">
    <property type="nucleotide sequence ID" value="XM_013089096.2"/>
</dbReference>
<feature type="compositionally biased region" description="Low complexity" evidence="2">
    <location>
        <begin position="375"/>
        <end position="384"/>
    </location>
</feature>
<dbReference type="SUPFAM" id="SSF103657">
    <property type="entry name" value="BAR/IMD domain-like"/>
    <property type="match status" value="1"/>
</dbReference>
<feature type="compositionally biased region" description="Low complexity" evidence="2">
    <location>
        <begin position="290"/>
        <end position="306"/>
    </location>
</feature>
<dbReference type="InterPro" id="IPR027267">
    <property type="entry name" value="AH/BAR_dom_sf"/>
</dbReference>
<feature type="region of interest" description="Disordered" evidence="2">
    <location>
        <begin position="232"/>
        <end position="395"/>
    </location>
</feature>
<dbReference type="GeneID" id="101854053"/>
<feature type="coiled-coil region" evidence="1">
    <location>
        <begin position="135"/>
        <end position="162"/>
    </location>
</feature>
<evidence type="ECO:0000256" key="1">
    <source>
        <dbReference type="SAM" id="Coils"/>
    </source>
</evidence>
<evidence type="ECO:0000256" key="2">
    <source>
        <dbReference type="SAM" id="MobiDB-lite"/>
    </source>
</evidence>
<dbReference type="Proteomes" id="UP000694888">
    <property type="component" value="Unplaced"/>
</dbReference>
<protein>
    <submittedName>
        <fullName evidence="4">Arp2/3 complex-activating protein rickA isoform X1</fullName>
    </submittedName>
</protein>
<accession>A0ABM1ABJ6</accession>
<feature type="compositionally biased region" description="Pro residues" evidence="2">
    <location>
        <begin position="329"/>
        <end position="350"/>
    </location>
</feature>
<name>A0ABM1ABJ6_APLCA</name>
<evidence type="ECO:0000313" key="3">
    <source>
        <dbReference type="Proteomes" id="UP000694888"/>
    </source>
</evidence>
<feature type="compositionally biased region" description="Basic and acidic residues" evidence="2">
    <location>
        <begin position="235"/>
        <end position="250"/>
    </location>
</feature>
<reference evidence="4" key="1">
    <citation type="submission" date="2025-08" db="UniProtKB">
        <authorList>
            <consortium name="RefSeq"/>
        </authorList>
    </citation>
    <scope>IDENTIFICATION</scope>
</reference>
<feature type="compositionally biased region" description="Low complexity" evidence="2">
    <location>
        <begin position="313"/>
        <end position="328"/>
    </location>
</feature>
<proteinExistence type="predicted"/>
<keyword evidence="3" id="KW-1185">Reference proteome</keyword>
<gene>
    <name evidence="4" type="primary">LOC101854053</name>
</gene>